<comment type="caution">
    <text evidence="2">The sequence shown here is derived from an EMBL/GenBank/DDBJ whole genome shotgun (WGS) entry which is preliminary data.</text>
</comment>
<feature type="domain" description="MobA-like NTP transferase" evidence="1">
    <location>
        <begin position="5"/>
        <end position="161"/>
    </location>
</feature>
<dbReference type="SUPFAM" id="SSF46785">
    <property type="entry name" value="Winged helix' DNA-binding domain"/>
    <property type="match status" value="1"/>
</dbReference>
<dbReference type="Gene3D" id="1.10.10.10">
    <property type="entry name" value="Winged helix-like DNA-binding domain superfamily/Winged helix DNA-binding domain"/>
    <property type="match status" value="1"/>
</dbReference>
<dbReference type="AlphaFoldDB" id="A0A9D1W447"/>
<dbReference type="SUPFAM" id="SSF53448">
    <property type="entry name" value="Nucleotide-diphospho-sugar transferases"/>
    <property type="match status" value="1"/>
</dbReference>
<dbReference type="Pfam" id="PF12804">
    <property type="entry name" value="NTP_transf_3"/>
    <property type="match status" value="1"/>
</dbReference>
<protein>
    <submittedName>
        <fullName evidence="2">NTP transferase domain-containing protein</fullName>
    </submittedName>
</protein>
<sequence length="313" mass="34519">MKTGALIIADGHGEAQGDFRPLLPAGDSTVIRRIIITFKQAGAEPLVVVTGRRGDELEKHIAGLGAICLRNEKYENAQMFDGICTGLAYIRNLCGRVFVLPAKFPMFLQATVRRMMETDDPVVCPVQGGRRGHPVLLSASVMDCILDYRGEGGLRGALAQKELEGMIRELEVEDEGIILAVDKREDCAHPLVEEGRISVYPRVELSLGRNEEFFSPFMAQFLSLIDYTGSIQTACRQLHISYTKGWNLIKAAEGQMGFPVLETQSGGAKGGGSRLTPRSRDFVGRYLAMEQALNRDGERLFAEYFPEYAGIDQ</sequence>
<dbReference type="InterPro" id="IPR029044">
    <property type="entry name" value="Nucleotide-diphossugar_trans"/>
</dbReference>
<dbReference type="InterPro" id="IPR036390">
    <property type="entry name" value="WH_DNA-bd_sf"/>
</dbReference>
<keyword evidence="2" id="KW-0808">Transferase</keyword>
<dbReference type="InterPro" id="IPR025877">
    <property type="entry name" value="MobA-like_NTP_Trfase"/>
</dbReference>
<dbReference type="InterPro" id="IPR036388">
    <property type="entry name" value="WH-like_DNA-bd_sf"/>
</dbReference>
<name>A0A9D1W447_9FIRM</name>
<reference evidence="2" key="1">
    <citation type="journal article" date="2021" name="PeerJ">
        <title>Extensive microbial diversity within the chicken gut microbiome revealed by metagenomics and culture.</title>
        <authorList>
            <person name="Gilroy R."/>
            <person name="Ravi A."/>
            <person name="Getino M."/>
            <person name="Pursley I."/>
            <person name="Horton D.L."/>
            <person name="Alikhan N.F."/>
            <person name="Baker D."/>
            <person name="Gharbi K."/>
            <person name="Hall N."/>
            <person name="Watson M."/>
            <person name="Adriaenssens E.M."/>
            <person name="Foster-Nyarko E."/>
            <person name="Jarju S."/>
            <person name="Secka A."/>
            <person name="Antonio M."/>
            <person name="Oren A."/>
            <person name="Chaudhuri R.R."/>
            <person name="La Ragione R."/>
            <person name="Hildebrand F."/>
            <person name="Pallen M.J."/>
        </authorList>
    </citation>
    <scope>NUCLEOTIDE SEQUENCE</scope>
    <source>
        <strain evidence="2">ChiGjej4B4-12881</strain>
    </source>
</reference>
<accession>A0A9D1W447</accession>
<dbReference type="Gene3D" id="3.90.550.10">
    <property type="entry name" value="Spore Coat Polysaccharide Biosynthesis Protein SpsA, Chain A"/>
    <property type="match status" value="1"/>
</dbReference>
<evidence type="ECO:0000259" key="1">
    <source>
        <dbReference type="Pfam" id="PF12804"/>
    </source>
</evidence>
<gene>
    <name evidence="2" type="ORF">IAA28_03400</name>
</gene>
<dbReference type="GO" id="GO:0016779">
    <property type="term" value="F:nucleotidyltransferase activity"/>
    <property type="evidence" value="ECO:0007669"/>
    <property type="project" value="UniProtKB-ARBA"/>
</dbReference>
<proteinExistence type="predicted"/>
<dbReference type="Proteomes" id="UP000886780">
    <property type="component" value="Unassembled WGS sequence"/>
</dbReference>
<evidence type="ECO:0000313" key="3">
    <source>
        <dbReference type="Proteomes" id="UP000886780"/>
    </source>
</evidence>
<dbReference type="EMBL" id="DXEU01000058">
    <property type="protein sequence ID" value="HIX51838.1"/>
    <property type="molecule type" value="Genomic_DNA"/>
</dbReference>
<dbReference type="PANTHER" id="PTHR43777">
    <property type="entry name" value="MOLYBDENUM COFACTOR CYTIDYLYLTRANSFERASE"/>
    <property type="match status" value="1"/>
</dbReference>
<reference evidence="2" key="2">
    <citation type="submission" date="2021-04" db="EMBL/GenBank/DDBJ databases">
        <authorList>
            <person name="Gilroy R."/>
        </authorList>
    </citation>
    <scope>NUCLEOTIDE SEQUENCE</scope>
    <source>
        <strain evidence="2">ChiGjej4B4-12881</strain>
    </source>
</reference>
<dbReference type="PANTHER" id="PTHR43777:SF1">
    <property type="entry name" value="MOLYBDENUM COFACTOR CYTIDYLYLTRANSFERASE"/>
    <property type="match status" value="1"/>
</dbReference>
<organism evidence="2 3">
    <name type="scientific">Candidatus Lachnoclostridium stercoripullorum</name>
    <dbReference type="NCBI Taxonomy" id="2838635"/>
    <lineage>
        <taxon>Bacteria</taxon>
        <taxon>Bacillati</taxon>
        <taxon>Bacillota</taxon>
        <taxon>Clostridia</taxon>
        <taxon>Lachnospirales</taxon>
        <taxon>Lachnospiraceae</taxon>
    </lineage>
</organism>
<evidence type="ECO:0000313" key="2">
    <source>
        <dbReference type="EMBL" id="HIX51838.1"/>
    </source>
</evidence>